<keyword evidence="3 7" id="KW-0378">Hydrolase</keyword>
<evidence type="ECO:0000256" key="3">
    <source>
        <dbReference type="ARBA" id="ARBA00022801"/>
    </source>
</evidence>
<evidence type="ECO:0000256" key="4">
    <source>
        <dbReference type="ARBA" id="ARBA00022963"/>
    </source>
</evidence>
<dbReference type="InterPro" id="IPR007000">
    <property type="entry name" value="PLipase_B-like"/>
</dbReference>
<organism evidence="9 10">
    <name type="scientific">Xylocopa violacea</name>
    <name type="common">Violet carpenter bee</name>
    <name type="synonym">Apis violacea</name>
    <dbReference type="NCBI Taxonomy" id="135666"/>
    <lineage>
        <taxon>Eukaryota</taxon>
        <taxon>Metazoa</taxon>
        <taxon>Ecdysozoa</taxon>
        <taxon>Arthropoda</taxon>
        <taxon>Hexapoda</taxon>
        <taxon>Insecta</taxon>
        <taxon>Pterygota</taxon>
        <taxon>Neoptera</taxon>
        <taxon>Endopterygota</taxon>
        <taxon>Hymenoptera</taxon>
        <taxon>Apocrita</taxon>
        <taxon>Aculeata</taxon>
        <taxon>Apoidea</taxon>
        <taxon>Anthophila</taxon>
        <taxon>Apidae</taxon>
        <taxon>Xylocopa</taxon>
        <taxon>Xylocopa</taxon>
    </lineage>
</organism>
<evidence type="ECO:0000256" key="5">
    <source>
        <dbReference type="ARBA" id="ARBA00023098"/>
    </source>
</evidence>
<keyword evidence="2" id="KW-0732">Signal</keyword>
<keyword evidence="8" id="KW-0472">Membrane</keyword>
<dbReference type="Proteomes" id="UP001642520">
    <property type="component" value="Unassembled WGS sequence"/>
</dbReference>
<keyword evidence="8" id="KW-1133">Transmembrane helix</keyword>
<feature type="transmembrane region" description="Helical" evidence="8">
    <location>
        <begin position="14"/>
        <end position="32"/>
    </location>
</feature>
<comment type="caution">
    <text evidence="9">The sequence shown here is derived from an EMBL/GenBank/DDBJ whole genome shotgun (WGS) entry which is preliminary data.</text>
</comment>
<protein>
    <recommendedName>
        <fullName evidence="7">Phospholipase B-like</fullName>
        <ecNumber evidence="7">3.1.1.-</ecNumber>
    </recommendedName>
</protein>
<dbReference type="EMBL" id="CAXAJV020001296">
    <property type="protein sequence ID" value="CAL7947359.1"/>
    <property type="molecule type" value="Genomic_DNA"/>
</dbReference>
<dbReference type="EC" id="3.1.1.-" evidence="7"/>
<keyword evidence="5 7" id="KW-0443">Lipid metabolism</keyword>
<keyword evidence="4 7" id="KW-0442">Lipid degradation</keyword>
<accession>A0ABP1P241</accession>
<evidence type="ECO:0000256" key="7">
    <source>
        <dbReference type="RuleBase" id="RU364138"/>
    </source>
</evidence>
<evidence type="ECO:0000256" key="8">
    <source>
        <dbReference type="SAM" id="Phobius"/>
    </source>
</evidence>
<evidence type="ECO:0000313" key="9">
    <source>
        <dbReference type="EMBL" id="CAL7947359.1"/>
    </source>
</evidence>
<dbReference type="Pfam" id="PF04916">
    <property type="entry name" value="Phospholip_B"/>
    <property type="match status" value="1"/>
</dbReference>
<dbReference type="PANTHER" id="PTHR12370">
    <property type="entry name" value="PHOSPHOLIPASE B-RELATED"/>
    <property type="match status" value="1"/>
</dbReference>
<sequence length="555" mass="63006">MLKVVGASWLQTRISTYILIAVALLGIGAIILGEFGHIEQDGTYSATVSWNRKGGYRIDFWGQGNDLTVVPLHAARAYYKTGIFEYGWSFIEIETSSKYPDTVQAYAAGLLEGSLTWQLIHHHWYNTIRPECEAKPTECQKLTRYLRDNTAIIRERAELKAPNDSFWHMVRLFYMQLDGLEAGWKFAVRRSRVSVSLESEDFLWLALASDIPGFQQVFNISEPLMSSMIYLKSLPRNKLEPLITIGHNTVAPYTQMLRLVKKYTFGYHVLPMTKTAALTPSRSIVMSSYPGALSSRDEFYFMCGENRELVITGTPLLTTNRSEWSFLNPKDHVMLTVRLMAANRLATNSQSWFDVMSRQNGGASALQWISFEPRSTAILLVEQLPSITIAKNYTEEFKKTGLVTYVGISNFPKINDIVQPAKKNLWKTHLASLQENITTFEQFRDTMRGCSQEDCTAENQNSKTDLLQELTYRGDLANVPVPYGVIDTKILVIDMDGFECFDITSGPPTSQSRVPYKWSESFPNTSHMGHPDTFDFESVTPRWLAHMLATYGDIL</sequence>
<keyword evidence="10" id="KW-1185">Reference proteome</keyword>
<keyword evidence="6" id="KW-0325">Glycoprotein</keyword>
<name>A0ABP1P241_XYLVO</name>
<proteinExistence type="inferred from homology"/>
<keyword evidence="8" id="KW-0812">Transmembrane</keyword>
<gene>
    <name evidence="9" type="ORF">XYLVIOL_LOCUS8301</name>
</gene>
<comment type="function">
    <text evidence="7">Putative phospholipase.</text>
</comment>
<dbReference type="Gene3D" id="3.60.60.30">
    <property type="match status" value="1"/>
</dbReference>
<evidence type="ECO:0000256" key="6">
    <source>
        <dbReference type="ARBA" id="ARBA00023180"/>
    </source>
</evidence>
<evidence type="ECO:0000256" key="2">
    <source>
        <dbReference type="ARBA" id="ARBA00022729"/>
    </source>
</evidence>
<evidence type="ECO:0000313" key="10">
    <source>
        <dbReference type="Proteomes" id="UP001642520"/>
    </source>
</evidence>
<evidence type="ECO:0000256" key="1">
    <source>
        <dbReference type="ARBA" id="ARBA00007835"/>
    </source>
</evidence>
<comment type="similarity">
    <text evidence="1 7">Belongs to the phospholipase B-like family.</text>
</comment>
<reference evidence="9 10" key="1">
    <citation type="submission" date="2024-08" db="EMBL/GenBank/DDBJ databases">
        <authorList>
            <person name="Will J Nash"/>
            <person name="Angela Man"/>
            <person name="Seanna McTaggart"/>
            <person name="Kendall Baker"/>
            <person name="Tom Barker"/>
            <person name="Leah Catchpole"/>
            <person name="Alex Durrant"/>
            <person name="Karim Gharbi"/>
            <person name="Naomi Irish"/>
            <person name="Gemy Kaithakottil"/>
            <person name="Debby Ku"/>
            <person name="Aaliyah Providence"/>
            <person name="Felix Shaw"/>
            <person name="David Swarbreck"/>
            <person name="Chris Watkins"/>
            <person name="Ann M. McCartney"/>
            <person name="Giulio Formenti"/>
            <person name="Alice Mouton"/>
            <person name="Noel Vella"/>
            <person name="Bjorn M von Reumont"/>
            <person name="Adriana Vella"/>
            <person name="Wilfried Haerty"/>
        </authorList>
    </citation>
    <scope>NUCLEOTIDE SEQUENCE [LARGE SCALE GENOMIC DNA]</scope>
</reference>
<dbReference type="PANTHER" id="PTHR12370:SF3">
    <property type="entry name" value="PHOSPHOLIPASE B-LIKE 2-RELATED"/>
    <property type="match status" value="1"/>
</dbReference>